<keyword evidence="3" id="KW-1185">Reference proteome</keyword>
<evidence type="ECO:0000313" key="3">
    <source>
        <dbReference type="Proteomes" id="UP001548832"/>
    </source>
</evidence>
<keyword evidence="1" id="KW-0472">Membrane</keyword>
<organism evidence="2 3">
    <name type="scientific">Mesorhizobium shangrilense</name>
    <dbReference type="NCBI Taxonomy" id="460060"/>
    <lineage>
        <taxon>Bacteria</taxon>
        <taxon>Pseudomonadati</taxon>
        <taxon>Pseudomonadota</taxon>
        <taxon>Alphaproteobacteria</taxon>
        <taxon>Hyphomicrobiales</taxon>
        <taxon>Phyllobacteriaceae</taxon>
        <taxon>Mesorhizobium</taxon>
    </lineage>
</organism>
<feature type="transmembrane region" description="Helical" evidence="1">
    <location>
        <begin position="96"/>
        <end position="122"/>
    </location>
</feature>
<dbReference type="RefSeq" id="WP_354457708.1">
    <property type="nucleotide sequence ID" value="NZ_JBEWSZ010000001.1"/>
</dbReference>
<gene>
    <name evidence="2" type="ORF">ABVQ20_01380</name>
</gene>
<sequence>MTPERFAEIVGAYGSRPDRWPQAERDAALAFMERNPDAIGKLRAEASLLDGLLDSSVVAPASRELRQAILQAASMRQAAPALKVGPRPKPTLWQRAGFWGAGIVGIGLAGALAGAMTLAVVVPMIGQAYDEGDAHNLTAFNDPLQTVDGQTVDGQTMNEQTVDE</sequence>
<evidence type="ECO:0008006" key="4">
    <source>
        <dbReference type="Google" id="ProtNLM"/>
    </source>
</evidence>
<protein>
    <recommendedName>
        <fullName evidence="4">Anti-sigma factor</fullName>
    </recommendedName>
</protein>
<accession>A0ABV2D6G5</accession>
<reference evidence="2 3" key="1">
    <citation type="submission" date="2024-06" db="EMBL/GenBank/DDBJ databases">
        <authorList>
            <person name="Kim D.-U."/>
        </authorList>
    </citation>
    <scope>NUCLEOTIDE SEQUENCE [LARGE SCALE GENOMIC DNA]</scope>
    <source>
        <strain evidence="2 3">KACC15460</strain>
    </source>
</reference>
<dbReference type="EMBL" id="JBEWSZ010000001">
    <property type="protein sequence ID" value="MET2825621.1"/>
    <property type="molecule type" value="Genomic_DNA"/>
</dbReference>
<comment type="caution">
    <text evidence="2">The sequence shown here is derived from an EMBL/GenBank/DDBJ whole genome shotgun (WGS) entry which is preliminary data.</text>
</comment>
<evidence type="ECO:0000313" key="2">
    <source>
        <dbReference type="EMBL" id="MET2825621.1"/>
    </source>
</evidence>
<name>A0ABV2D6G5_9HYPH</name>
<keyword evidence="1" id="KW-0812">Transmembrane</keyword>
<dbReference type="Proteomes" id="UP001548832">
    <property type="component" value="Unassembled WGS sequence"/>
</dbReference>
<evidence type="ECO:0000256" key="1">
    <source>
        <dbReference type="SAM" id="Phobius"/>
    </source>
</evidence>
<proteinExistence type="predicted"/>
<keyword evidence="1" id="KW-1133">Transmembrane helix</keyword>